<dbReference type="Proteomes" id="UP000288623">
    <property type="component" value="Unassembled WGS sequence"/>
</dbReference>
<accession>A0A433RSB9</accession>
<gene>
    <name evidence="4" type="ORF">QI30_08770</name>
</gene>
<dbReference type="EMBL" id="JTFC01000031">
    <property type="protein sequence ID" value="RUS55054.1"/>
    <property type="molecule type" value="Genomic_DNA"/>
</dbReference>
<evidence type="ECO:0000313" key="4">
    <source>
        <dbReference type="EMBL" id="RUS55054.1"/>
    </source>
</evidence>
<evidence type="ECO:0000259" key="3">
    <source>
        <dbReference type="Pfam" id="PF01648"/>
    </source>
</evidence>
<dbReference type="RefSeq" id="WP_126990550.1">
    <property type="nucleotide sequence ID" value="NZ_JTFC01000031.1"/>
</dbReference>
<dbReference type="PANTHER" id="PTHR12215">
    <property type="entry name" value="PHOSPHOPANTETHEINE TRANSFERASE"/>
    <property type="match status" value="1"/>
</dbReference>
<dbReference type="GO" id="GO:0008897">
    <property type="term" value="F:holo-[acyl-carrier-protein] synthase activity"/>
    <property type="evidence" value="ECO:0007669"/>
    <property type="project" value="InterPro"/>
</dbReference>
<protein>
    <recommendedName>
        <fullName evidence="3">4'-phosphopantetheinyl transferase domain-containing protein</fullName>
    </recommendedName>
</protein>
<name>A0A433RSB9_9BACL</name>
<organism evidence="4 5">
    <name type="scientific">Candidatus Kurthia intestinigallinarum</name>
    <dbReference type="NCBI Taxonomy" id="1562256"/>
    <lineage>
        <taxon>Bacteria</taxon>
        <taxon>Bacillati</taxon>
        <taxon>Bacillota</taxon>
        <taxon>Bacilli</taxon>
        <taxon>Bacillales</taxon>
        <taxon>Caryophanaceae</taxon>
        <taxon>Kurthia</taxon>
    </lineage>
</organism>
<dbReference type="OrthoDB" id="9808281at2"/>
<dbReference type="GO" id="GO:0019878">
    <property type="term" value="P:lysine biosynthetic process via aminoadipic acid"/>
    <property type="evidence" value="ECO:0007669"/>
    <property type="project" value="TreeGrafter"/>
</dbReference>
<dbReference type="SUPFAM" id="SSF56214">
    <property type="entry name" value="4'-phosphopantetheinyl transferase"/>
    <property type="match status" value="2"/>
</dbReference>
<dbReference type="InterPro" id="IPR037143">
    <property type="entry name" value="4-PPantetheinyl_Trfase_dom_sf"/>
</dbReference>
<dbReference type="InterPro" id="IPR050559">
    <property type="entry name" value="P-Pant_transferase_sf"/>
</dbReference>
<dbReference type="PANTHER" id="PTHR12215:SF10">
    <property type="entry name" value="L-AMINOADIPATE-SEMIALDEHYDE DEHYDROGENASE-PHOSPHOPANTETHEINYL TRANSFERASE"/>
    <property type="match status" value="1"/>
</dbReference>
<evidence type="ECO:0000256" key="2">
    <source>
        <dbReference type="ARBA" id="ARBA00022679"/>
    </source>
</evidence>
<feature type="domain" description="4'-phosphopantetheinyl transferase" evidence="3">
    <location>
        <begin position="95"/>
        <end position="159"/>
    </location>
</feature>
<dbReference type="Pfam" id="PF01648">
    <property type="entry name" value="ACPS"/>
    <property type="match status" value="1"/>
</dbReference>
<evidence type="ECO:0000256" key="1">
    <source>
        <dbReference type="ARBA" id="ARBA00010990"/>
    </source>
</evidence>
<keyword evidence="2" id="KW-0808">Transferase</keyword>
<reference evidence="4 5" key="1">
    <citation type="submission" date="2014-11" db="EMBL/GenBank/DDBJ databases">
        <title>Genome sequence and analysis of novel Kurthia sp.</title>
        <authorList>
            <person name="Lawson J.N."/>
            <person name="Gonzalez J.E."/>
            <person name="Rinauldi L."/>
            <person name="Xuan Z."/>
            <person name="Firman A."/>
            <person name="Shaddox L."/>
            <person name="Trudeau A."/>
            <person name="Shah S."/>
            <person name="Reiman D."/>
        </authorList>
    </citation>
    <scope>NUCLEOTIDE SEQUENCE [LARGE SCALE GENOMIC DNA]</scope>
    <source>
        <strain evidence="4 5">3B1D</strain>
    </source>
</reference>
<keyword evidence="5" id="KW-1185">Reference proteome</keyword>
<dbReference type="GO" id="GO:0000287">
    <property type="term" value="F:magnesium ion binding"/>
    <property type="evidence" value="ECO:0007669"/>
    <property type="project" value="InterPro"/>
</dbReference>
<dbReference type="Gene3D" id="3.90.470.20">
    <property type="entry name" value="4'-phosphopantetheinyl transferase domain"/>
    <property type="match status" value="2"/>
</dbReference>
<evidence type="ECO:0000313" key="5">
    <source>
        <dbReference type="Proteomes" id="UP000288623"/>
    </source>
</evidence>
<dbReference type="AlphaFoldDB" id="A0A433RSB9"/>
<proteinExistence type="inferred from homology"/>
<dbReference type="InterPro" id="IPR008278">
    <property type="entry name" value="4-PPantetheinyl_Trfase_dom"/>
</dbReference>
<comment type="similarity">
    <text evidence="1">Belongs to the P-Pant transferase superfamily. Gsp/Sfp/HetI/AcpT family.</text>
</comment>
<dbReference type="GO" id="GO:0005829">
    <property type="term" value="C:cytosol"/>
    <property type="evidence" value="ECO:0007669"/>
    <property type="project" value="TreeGrafter"/>
</dbReference>
<comment type="caution">
    <text evidence="4">The sequence shown here is derived from an EMBL/GenBank/DDBJ whole genome shotgun (WGS) entry which is preliminary data.</text>
</comment>
<sequence>MTIVYTSSISQWTDLDFEWMKKELPAARVEKAASFYRQEDERTCILAGYMMEHLIGFSDIAYTKYGKPFATHGTMHFNVAHSNGFVVVALSEEEIGVDCEWRDTAVIESIMPLFHTKEQQRVTAGKCSFSAVWTAKEAYGKLLGVGLNYDLSAMHIERNRLYFHNERQRPYVYRTVYDAFTIAVCTYRKERPQLVDFKGSVLYANGFC</sequence>